<dbReference type="PROSITE" id="PS51455">
    <property type="entry name" value="PIPK"/>
    <property type="match status" value="1"/>
</dbReference>
<evidence type="ECO:0000313" key="5">
    <source>
        <dbReference type="EMBL" id="OLP88969.1"/>
    </source>
</evidence>
<evidence type="ECO:0000313" key="6">
    <source>
        <dbReference type="Proteomes" id="UP000186817"/>
    </source>
</evidence>
<dbReference type="Proteomes" id="UP000186817">
    <property type="component" value="Unassembled WGS sequence"/>
</dbReference>
<dbReference type="PANTHER" id="PTHR23086:SF8">
    <property type="entry name" value="PHOSPHATIDYLINOSITOL 5-PHOSPHATE 4-KINASE, ISOFORM A"/>
    <property type="match status" value="1"/>
</dbReference>
<dbReference type="GO" id="GO:0016308">
    <property type="term" value="F:1-phosphatidylinositol-4-phosphate 5-kinase activity"/>
    <property type="evidence" value="ECO:0007669"/>
    <property type="project" value="TreeGrafter"/>
</dbReference>
<keyword evidence="1" id="KW-0418">Kinase</keyword>
<feature type="transmembrane region" description="Helical" evidence="3">
    <location>
        <begin position="600"/>
        <end position="624"/>
    </location>
</feature>
<gene>
    <name evidence="5" type="ORF">AK812_SmicGene29612</name>
</gene>
<evidence type="ECO:0000256" key="1">
    <source>
        <dbReference type="PROSITE-ProRule" id="PRU00781"/>
    </source>
</evidence>
<feature type="compositionally biased region" description="Low complexity" evidence="2">
    <location>
        <begin position="667"/>
        <end position="676"/>
    </location>
</feature>
<dbReference type="GO" id="GO:0005886">
    <property type="term" value="C:plasma membrane"/>
    <property type="evidence" value="ECO:0007669"/>
    <property type="project" value="TreeGrafter"/>
</dbReference>
<dbReference type="Gene3D" id="3.30.800.10">
    <property type="entry name" value="Phosphatidylinositol Phosphate Kinase II Beta"/>
    <property type="match status" value="1"/>
</dbReference>
<dbReference type="OrthoDB" id="20783at2759"/>
<dbReference type="Pfam" id="PF01504">
    <property type="entry name" value="PIP5K"/>
    <property type="match status" value="2"/>
</dbReference>
<accession>A0A1Q9D1B2</accession>
<keyword evidence="3" id="KW-0472">Membrane</keyword>
<dbReference type="SMART" id="SM00330">
    <property type="entry name" value="PIPKc"/>
    <property type="match status" value="1"/>
</dbReference>
<keyword evidence="1" id="KW-0547">Nucleotide-binding</keyword>
<name>A0A1Q9D1B2_SYMMI</name>
<comment type="caution">
    <text evidence="5">The sequence shown here is derived from an EMBL/GenBank/DDBJ whole genome shotgun (WGS) entry which is preliminary data.</text>
</comment>
<dbReference type="SUPFAM" id="SSF56104">
    <property type="entry name" value="SAICAR synthase-like"/>
    <property type="match status" value="1"/>
</dbReference>
<dbReference type="InterPro" id="IPR027483">
    <property type="entry name" value="PInositol-4-P-4/5-kinase_C_sf"/>
</dbReference>
<dbReference type="GO" id="GO:0046854">
    <property type="term" value="P:phosphatidylinositol phosphate biosynthetic process"/>
    <property type="evidence" value="ECO:0007669"/>
    <property type="project" value="TreeGrafter"/>
</dbReference>
<evidence type="ECO:0000256" key="3">
    <source>
        <dbReference type="SAM" id="Phobius"/>
    </source>
</evidence>
<organism evidence="5 6">
    <name type="scientific">Symbiodinium microadriaticum</name>
    <name type="common">Dinoflagellate</name>
    <name type="synonym">Zooxanthella microadriatica</name>
    <dbReference type="NCBI Taxonomy" id="2951"/>
    <lineage>
        <taxon>Eukaryota</taxon>
        <taxon>Sar</taxon>
        <taxon>Alveolata</taxon>
        <taxon>Dinophyceae</taxon>
        <taxon>Suessiales</taxon>
        <taxon>Symbiodiniaceae</taxon>
        <taxon>Symbiodinium</taxon>
    </lineage>
</organism>
<dbReference type="InterPro" id="IPR002498">
    <property type="entry name" value="PInositol-4-P-4/5-kinase_core"/>
</dbReference>
<keyword evidence="1" id="KW-0067">ATP-binding</keyword>
<feature type="region of interest" description="Disordered" evidence="2">
    <location>
        <begin position="667"/>
        <end position="695"/>
    </location>
</feature>
<sequence length="695" mass="74376">MHQPGLDQLADGLTKQLASERAWKLMEAWSFFKGNSSEMKKEMKNVTINVAPSDEAAAAAASTAQATTASTIQDSTVATTHVHEGILGRCIRALIGLGSVAGVLGAESGGAQVYTGVDSDYELWIAVILVMITTVLCWEWSKKTAGVVKKAIKLKMLSSSTGNQKLSKSEGKDTADPAAVRSAERARLLSMSARLTLLTLLGHRILSCASLRHDEEAPKPAALPALLQRGLDAGNESSSMSGVLADLEALCGSVKHFGAKSYKLHCDQHLQKIREVFKVPTPQEILSSNNIDLDQAEQGTGKSGAKMLFSSDKQYIIKTMSSRDIKALTPVIHAYTMHILNHASTSLMMRFYALMEDASGQFWIIANNWLPVSFPIVWDLKGSSAGRANGLHEKGQKDNDWRDADRKIALSPEQRDRVLEALESDSAMLGEANLIDYSLITGLLVYALAPCNGKGQPSCISPVCHPKAGCGETAYKLGDFYNVVPRILCSGGHPKPPVLGKSSCTAALTEALEVHVACFGMIDLLKPYDAKSKAEYVVTLGVFGRQVSVQPAEDYAQRFFHFMHDTVFPKKASVGTVALPLDSNVCSAWGSRSEEDGGGFPVITVTVLTLLVAGGVGYGVWYYMNHLPSAESAEPTPADPSQSAYPQGYPGYLQGYEAGYGGYAGSAEGHAPQGLQGPQGQGRQGPWQASPGYSA</sequence>
<reference evidence="5 6" key="1">
    <citation type="submission" date="2016-02" db="EMBL/GenBank/DDBJ databases">
        <title>Genome analysis of coral dinoflagellate symbionts highlights evolutionary adaptations to a symbiotic lifestyle.</title>
        <authorList>
            <person name="Aranda M."/>
            <person name="Li Y."/>
            <person name="Liew Y.J."/>
            <person name="Baumgarten S."/>
            <person name="Simakov O."/>
            <person name="Wilson M."/>
            <person name="Piel J."/>
            <person name="Ashoor H."/>
            <person name="Bougouffa S."/>
            <person name="Bajic V.B."/>
            <person name="Ryu T."/>
            <person name="Ravasi T."/>
            <person name="Bayer T."/>
            <person name="Micklem G."/>
            <person name="Kim H."/>
            <person name="Bhak J."/>
            <person name="Lajeunesse T.C."/>
            <person name="Voolstra C.R."/>
        </authorList>
    </citation>
    <scope>NUCLEOTIDE SEQUENCE [LARGE SCALE GENOMIC DNA]</scope>
    <source>
        <strain evidence="5 6">CCMP2467</strain>
    </source>
</reference>
<evidence type="ECO:0000259" key="4">
    <source>
        <dbReference type="PROSITE" id="PS51455"/>
    </source>
</evidence>
<keyword evidence="1" id="KW-0808">Transferase</keyword>
<evidence type="ECO:0000256" key="2">
    <source>
        <dbReference type="SAM" id="MobiDB-lite"/>
    </source>
</evidence>
<dbReference type="AlphaFoldDB" id="A0A1Q9D1B2"/>
<keyword evidence="3" id="KW-1133">Transmembrane helix</keyword>
<keyword evidence="6" id="KW-1185">Reference proteome</keyword>
<protein>
    <recommendedName>
        <fullName evidence="4">PIPK domain-containing protein</fullName>
    </recommendedName>
</protein>
<dbReference type="PANTHER" id="PTHR23086">
    <property type="entry name" value="PHOSPHATIDYLINOSITOL-4-PHOSPHATE 5-KINASE"/>
    <property type="match status" value="1"/>
</dbReference>
<keyword evidence="3" id="KW-0812">Transmembrane</keyword>
<dbReference type="InterPro" id="IPR023610">
    <property type="entry name" value="PInositol-4/5-P-5/4-kinase"/>
</dbReference>
<proteinExistence type="predicted"/>
<dbReference type="InterPro" id="IPR027484">
    <property type="entry name" value="PInositol-4-P-5-kinase_N"/>
</dbReference>
<dbReference type="EMBL" id="LSRX01000785">
    <property type="protein sequence ID" value="OLP88969.1"/>
    <property type="molecule type" value="Genomic_DNA"/>
</dbReference>
<feature type="domain" description="PIPK" evidence="4">
    <location>
        <begin position="193"/>
        <end position="567"/>
    </location>
</feature>
<dbReference type="GO" id="GO:0005524">
    <property type="term" value="F:ATP binding"/>
    <property type="evidence" value="ECO:0007669"/>
    <property type="project" value="UniProtKB-UniRule"/>
</dbReference>
<dbReference type="Gene3D" id="3.30.810.10">
    <property type="entry name" value="2-Layer Sandwich"/>
    <property type="match status" value="1"/>
</dbReference>